<feature type="compositionally biased region" description="Basic and acidic residues" evidence="7">
    <location>
        <begin position="70"/>
        <end position="86"/>
    </location>
</feature>
<organism evidence="10 11">
    <name type="scientific">Ciona intestinalis</name>
    <name type="common">Transparent sea squirt</name>
    <name type="synonym">Ascidia intestinalis</name>
    <dbReference type="NCBI Taxonomy" id="7719"/>
    <lineage>
        <taxon>Eukaryota</taxon>
        <taxon>Metazoa</taxon>
        <taxon>Chordata</taxon>
        <taxon>Tunicata</taxon>
        <taxon>Ascidiacea</taxon>
        <taxon>Phlebobranchia</taxon>
        <taxon>Cionidae</taxon>
        <taxon>Ciona</taxon>
    </lineage>
</organism>
<keyword evidence="6" id="KW-0325">Glycoprotein</keyword>
<keyword evidence="8" id="KW-0812">Transmembrane</keyword>
<dbReference type="HOGENOM" id="CLU_908977_0_0_1"/>
<dbReference type="GO" id="GO:0097191">
    <property type="term" value="P:extrinsic apoptotic signaling pathway"/>
    <property type="evidence" value="ECO:0000318"/>
    <property type="project" value="GO_Central"/>
</dbReference>
<gene>
    <name evidence="10" type="primary">LOC494373</name>
</gene>
<dbReference type="InterPro" id="IPR006052">
    <property type="entry name" value="TNF_dom"/>
</dbReference>
<evidence type="ECO:0000256" key="4">
    <source>
        <dbReference type="ARBA" id="ARBA00022525"/>
    </source>
</evidence>
<keyword evidence="5" id="KW-1015">Disulfide bond</keyword>
<reference evidence="10" key="2">
    <citation type="journal article" date="2008" name="Genome Biol.">
        <title>Improved genome assembly and evidence-based global gene model set for the chordate Ciona intestinalis: new insight into intron and operon populations.</title>
        <authorList>
            <person name="Satou Y."/>
            <person name="Mineta K."/>
            <person name="Ogasawara M."/>
            <person name="Sasakura Y."/>
            <person name="Shoguchi E."/>
            <person name="Ueno K."/>
            <person name="Yamada L."/>
            <person name="Matsumoto J."/>
            <person name="Wasserscheid J."/>
            <person name="Dewar K."/>
            <person name="Wiley G.B."/>
            <person name="Macmil S.L."/>
            <person name="Roe B.A."/>
            <person name="Zeller R.W."/>
            <person name="Hastings K.E."/>
            <person name="Lemaire P."/>
            <person name="Lindquist E."/>
            <person name="Endo T."/>
            <person name="Hotta K."/>
            <person name="Inaba K."/>
        </authorList>
    </citation>
    <scope>NUCLEOTIDE SEQUENCE [LARGE SCALE GENOMIC DNA]</scope>
    <source>
        <strain evidence="10">wild type</strain>
    </source>
</reference>
<dbReference type="Proteomes" id="UP000008144">
    <property type="component" value="Chromosome 7"/>
</dbReference>
<dbReference type="GO" id="GO:0016020">
    <property type="term" value="C:membrane"/>
    <property type="evidence" value="ECO:0007669"/>
    <property type="project" value="InterPro"/>
</dbReference>
<dbReference type="InParanoid" id="H2Y3R5"/>
<name>H2Y3R5_CIOIN</name>
<dbReference type="Pfam" id="PF00229">
    <property type="entry name" value="TNF"/>
    <property type="match status" value="1"/>
</dbReference>
<dbReference type="SUPFAM" id="SSF49842">
    <property type="entry name" value="TNF-like"/>
    <property type="match status" value="1"/>
</dbReference>
<evidence type="ECO:0000256" key="8">
    <source>
        <dbReference type="SAM" id="Phobius"/>
    </source>
</evidence>
<feature type="region of interest" description="Disordered" evidence="7">
    <location>
        <begin position="107"/>
        <end position="138"/>
    </location>
</feature>
<dbReference type="InterPro" id="IPR051748">
    <property type="entry name" value="TNF_Ligand_Superfamily"/>
</dbReference>
<dbReference type="PANTHER" id="PTHR15151">
    <property type="entry name" value="PROTEIN EIGER"/>
    <property type="match status" value="1"/>
</dbReference>
<dbReference type="GO" id="GO:0005125">
    <property type="term" value="F:cytokine activity"/>
    <property type="evidence" value="ECO:0000318"/>
    <property type="project" value="GO_Central"/>
</dbReference>
<comment type="subcellular location">
    <subcellularLocation>
        <location evidence="1">Secreted</location>
    </subcellularLocation>
</comment>
<dbReference type="Gene3D" id="2.60.120.40">
    <property type="match status" value="1"/>
</dbReference>
<keyword evidence="8" id="KW-0472">Membrane</keyword>
<dbReference type="GO" id="GO:0006955">
    <property type="term" value="P:immune response"/>
    <property type="evidence" value="ECO:0000318"/>
    <property type="project" value="GO_Central"/>
</dbReference>
<evidence type="ECO:0000313" key="10">
    <source>
        <dbReference type="Ensembl" id="ENSCINP00000036550.1"/>
    </source>
</evidence>
<protein>
    <recommendedName>
        <fullName evidence="9">THD domain-containing protein</fullName>
    </recommendedName>
</protein>
<reference evidence="10" key="4">
    <citation type="submission" date="2025-09" db="UniProtKB">
        <authorList>
            <consortium name="Ensembl"/>
        </authorList>
    </citation>
    <scope>IDENTIFICATION</scope>
</reference>
<feature type="region of interest" description="Disordered" evidence="7">
    <location>
        <begin position="70"/>
        <end position="90"/>
    </location>
</feature>
<dbReference type="GO" id="GO:0005615">
    <property type="term" value="C:extracellular space"/>
    <property type="evidence" value="ECO:0000318"/>
    <property type="project" value="GO_Central"/>
</dbReference>
<comment type="similarity">
    <text evidence="2">Belongs to the tumor necrosis factor family.</text>
</comment>
<sequence>MTKQMETTNTSSVVEPTTSMCRCPQQKNGQTNILVMILGTGVFLLSFWCFCLNNDVQQLKLAVKELTGNAERKQMAEDKPEFKLFRNDPSTAESEFEHRALVRSLVKRNAEDSTADDPAEPRESKSRKISKRGSNMKKMIKNRLRRNRAVAIHVKAQGAERGIGGTFLPGTVEGRTLTDWAPPDSHFKGFGTRHLNNDGYFTVPVAGVYFVYSQVVFNVTNLPFMVSEIGVNVDGQSTFSRCQFSNTLTRSTPRASSTRKRFVTCHSNGIVYMKANHGVSLSVNPPSVEVFLAPQYTYFGAFLIGL</sequence>
<dbReference type="AlphaFoldDB" id="H2Y3R5"/>
<dbReference type="PANTHER" id="PTHR15151:SF20">
    <property type="entry name" value="TUMOR NECROSIS FACTOR LIGAND SUPERFAMILY MEMBER 12"/>
    <property type="match status" value="1"/>
</dbReference>
<feature type="transmembrane region" description="Helical" evidence="8">
    <location>
        <begin position="33"/>
        <end position="52"/>
    </location>
</feature>
<keyword evidence="8" id="KW-1133">Transmembrane helix</keyword>
<dbReference type="InterPro" id="IPR008983">
    <property type="entry name" value="Tumour_necrosis_fac-like_dom"/>
</dbReference>
<dbReference type="PROSITE" id="PS50049">
    <property type="entry name" value="THD_2"/>
    <property type="match status" value="1"/>
</dbReference>
<evidence type="ECO:0000256" key="5">
    <source>
        <dbReference type="ARBA" id="ARBA00023157"/>
    </source>
</evidence>
<reference evidence="10" key="3">
    <citation type="submission" date="2025-08" db="UniProtKB">
        <authorList>
            <consortium name="Ensembl"/>
        </authorList>
    </citation>
    <scope>IDENTIFICATION</scope>
</reference>
<evidence type="ECO:0000259" key="9">
    <source>
        <dbReference type="PROSITE" id="PS50049"/>
    </source>
</evidence>
<dbReference type="GO" id="GO:0005164">
    <property type="term" value="F:tumor necrosis factor receptor binding"/>
    <property type="evidence" value="ECO:0007669"/>
    <property type="project" value="InterPro"/>
</dbReference>
<evidence type="ECO:0000256" key="3">
    <source>
        <dbReference type="ARBA" id="ARBA00022514"/>
    </source>
</evidence>
<reference evidence="11" key="1">
    <citation type="journal article" date="2002" name="Science">
        <title>The draft genome of Ciona intestinalis: insights into chordate and vertebrate origins.</title>
        <authorList>
            <person name="Dehal P."/>
            <person name="Satou Y."/>
            <person name="Campbell R.K."/>
            <person name="Chapman J."/>
            <person name="Degnan B."/>
            <person name="De Tomaso A."/>
            <person name="Davidson B."/>
            <person name="Di Gregorio A."/>
            <person name="Gelpke M."/>
            <person name="Goodstein D.M."/>
            <person name="Harafuji N."/>
            <person name="Hastings K.E."/>
            <person name="Ho I."/>
            <person name="Hotta K."/>
            <person name="Huang W."/>
            <person name="Kawashima T."/>
            <person name="Lemaire P."/>
            <person name="Martinez D."/>
            <person name="Meinertzhagen I.A."/>
            <person name="Necula S."/>
            <person name="Nonaka M."/>
            <person name="Putnam N."/>
            <person name="Rash S."/>
            <person name="Saiga H."/>
            <person name="Satake M."/>
            <person name="Terry A."/>
            <person name="Yamada L."/>
            <person name="Wang H.G."/>
            <person name="Awazu S."/>
            <person name="Azumi K."/>
            <person name="Boore J."/>
            <person name="Branno M."/>
            <person name="Chin-Bow S."/>
            <person name="DeSantis R."/>
            <person name="Doyle S."/>
            <person name="Francino P."/>
            <person name="Keys D.N."/>
            <person name="Haga S."/>
            <person name="Hayashi H."/>
            <person name="Hino K."/>
            <person name="Imai K.S."/>
            <person name="Inaba K."/>
            <person name="Kano S."/>
            <person name="Kobayashi K."/>
            <person name="Kobayashi M."/>
            <person name="Lee B.I."/>
            <person name="Makabe K.W."/>
            <person name="Manohar C."/>
            <person name="Matassi G."/>
            <person name="Medina M."/>
            <person name="Mochizuki Y."/>
            <person name="Mount S."/>
            <person name="Morishita T."/>
            <person name="Miura S."/>
            <person name="Nakayama A."/>
            <person name="Nishizaka S."/>
            <person name="Nomoto H."/>
            <person name="Ohta F."/>
            <person name="Oishi K."/>
            <person name="Rigoutsos I."/>
            <person name="Sano M."/>
            <person name="Sasaki A."/>
            <person name="Sasakura Y."/>
            <person name="Shoguchi E."/>
            <person name="Shin-i T."/>
            <person name="Spagnuolo A."/>
            <person name="Stainier D."/>
            <person name="Suzuki M.M."/>
            <person name="Tassy O."/>
            <person name="Takatori N."/>
            <person name="Tokuoka M."/>
            <person name="Yagi K."/>
            <person name="Yoshizaki F."/>
            <person name="Wada S."/>
            <person name="Zhang C."/>
            <person name="Hyatt P.D."/>
            <person name="Larimer F."/>
            <person name="Detter C."/>
            <person name="Doggett N."/>
            <person name="Glavina T."/>
            <person name="Hawkins T."/>
            <person name="Richardson P."/>
            <person name="Lucas S."/>
            <person name="Kohara Y."/>
            <person name="Levine M."/>
            <person name="Satoh N."/>
            <person name="Rokhsar D.S."/>
        </authorList>
    </citation>
    <scope>NUCLEOTIDE SEQUENCE [LARGE SCALE GENOMIC DNA]</scope>
</reference>
<dbReference type="GeneTree" id="ENSGT00940000170793"/>
<dbReference type="EMBL" id="EAAA01002376">
    <property type="status" value="NOT_ANNOTATED_CDS"/>
    <property type="molecule type" value="Genomic_DNA"/>
</dbReference>
<evidence type="ECO:0000256" key="7">
    <source>
        <dbReference type="SAM" id="MobiDB-lite"/>
    </source>
</evidence>
<dbReference type="OMA" id="WAPPDSH"/>
<evidence type="ECO:0000256" key="1">
    <source>
        <dbReference type="ARBA" id="ARBA00004613"/>
    </source>
</evidence>
<keyword evidence="3" id="KW-0202">Cytokine</keyword>
<keyword evidence="11" id="KW-1185">Reference proteome</keyword>
<feature type="compositionally biased region" description="Basic residues" evidence="7">
    <location>
        <begin position="127"/>
        <end position="138"/>
    </location>
</feature>
<dbReference type="Ensembl" id="ENSCINT00000032613.1">
    <property type="protein sequence ID" value="ENSCINP00000036550.1"/>
    <property type="gene ID" value="ENSCING00000018786.1"/>
</dbReference>
<accession>H2Y3R5</accession>
<feature type="domain" description="THD" evidence="9">
    <location>
        <begin position="150"/>
        <end position="304"/>
    </location>
</feature>
<proteinExistence type="inferred from homology"/>
<evidence type="ECO:0000313" key="11">
    <source>
        <dbReference type="Proteomes" id="UP000008144"/>
    </source>
</evidence>
<keyword evidence="4" id="KW-0964">Secreted</keyword>
<evidence type="ECO:0000256" key="6">
    <source>
        <dbReference type="ARBA" id="ARBA00023180"/>
    </source>
</evidence>
<evidence type="ECO:0000256" key="2">
    <source>
        <dbReference type="ARBA" id="ARBA00008670"/>
    </source>
</evidence>